<organism evidence="2 3">
    <name type="scientific">Leifsonia aquatica</name>
    <name type="common">Corynebacterium aquaticum</name>
    <dbReference type="NCBI Taxonomy" id="144185"/>
    <lineage>
        <taxon>Bacteria</taxon>
        <taxon>Bacillati</taxon>
        <taxon>Actinomycetota</taxon>
        <taxon>Actinomycetes</taxon>
        <taxon>Micrococcales</taxon>
        <taxon>Microbacteriaceae</taxon>
        <taxon>Leifsonia</taxon>
    </lineage>
</organism>
<dbReference type="PANTHER" id="PTHR34202">
    <property type="entry name" value="UPF0548 PROTEIN"/>
    <property type="match status" value="1"/>
</dbReference>
<evidence type="ECO:0000259" key="1">
    <source>
        <dbReference type="Pfam" id="PF09348"/>
    </source>
</evidence>
<dbReference type="PIRSF" id="PIRSF010260">
    <property type="entry name" value="UCP010260"/>
    <property type="match status" value="1"/>
</dbReference>
<dbReference type="InterPro" id="IPR018960">
    <property type="entry name" value="DUF1990"/>
</dbReference>
<feature type="domain" description="DUF1990" evidence="1">
    <location>
        <begin position="13"/>
        <end position="72"/>
    </location>
</feature>
<name>A0A7W4UUB1_LEIAQ</name>
<dbReference type="EMBL" id="JACHVP010000001">
    <property type="protein sequence ID" value="MBB2966371.1"/>
    <property type="molecule type" value="Genomic_DNA"/>
</dbReference>
<reference evidence="2 3" key="1">
    <citation type="submission" date="2020-08" db="EMBL/GenBank/DDBJ databases">
        <title>Sequencing the genomes of 1000 actinobacteria strains.</title>
        <authorList>
            <person name="Klenk H.-P."/>
        </authorList>
    </citation>
    <scope>NUCLEOTIDE SEQUENCE [LARGE SCALE GENOMIC DNA]</scope>
    <source>
        <strain evidence="2 3">DSM 20146</strain>
    </source>
</reference>
<feature type="domain" description="DUF1990" evidence="1">
    <location>
        <begin position="106"/>
        <end position="207"/>
    </location>
</feature>
<dbReference type="RefSeq" id="WP_021757455.1">
    <property type="nucleotide sequence ID" value="NZ_JACHVP010000001.1"/>
</dbReference>
<proteinExistence type="predicted"/>
<gene>
    <name evidence="2" type="ORF">FHX33_001103</name>
</gene>
<evidence type="ECO:0000313" key="2">
    <source>
        <dbReference type="EMBL" id="MBB2966371.1"/>
    </source>
</evidence>
<sequence length="215" mass="24044">MRRSTFTDQPVTYGAVGGTQAPDLLYYPPKGYRPLQKRTRLGSGDERFDTAATALMTWGVQRGSGILVTDVNEGTGVQYEGIEYDVDGTPKGMREHRVEEDVFADDGSPYIRNGMTAVLKVPFGPFKVSAPIRVVYVVDEPDRAGFAYGTLRGHPESGEEAFFVERHEDGTVWFVLRSFSRPSTGFYRFVSPVLRLVQNRFTTKYLRSLLPARSA</sequence>
<dbReference type="AlphaFoldDB" id="A0A7W4UUB1"/>
<dbReference type="PANTHER" id="PTHR34202:SF1">
    <property type="entry name" value="UPF0548 PROTEIN"/>
    <property type="match status" value="1"/>
</dbReference>
<accession>A0A7W4UUB1</accession>
<dbReference type="Pfam" id="PF09348">
    <property type="entry name" value="DUF1990"/>
    <property type="match status" value="2"/>
</dbReference>
<dbReference type="Proteomes" id="UP000538196">
    <property type="component" value="Unassembled WGS sequence"/>
</dbReference>
<evidence type="ECO:0000313" key="3">
    <source>
        <dbReference type="Proteomes" id="UP000538196"/>
    </source>
</evidence>
<comment type="caution">
    <text evidence="2">The sequence shown here is derived from an EMBL/GenBank/DDBJ whole genome shotgun (WGS) entry which is preliminary data.</text>
</comment>
<keyword evidence="3" id="KW-1185">Reference proteome</keyword>
<dbReference type="InterPro" id="IPR014457">
    <property type="entry name" value="UCP010260"/>
</dbReference>
<protein>
    <submittedName>
        <fullName evidence="2">Uncharacterized protein (UPF0548 family)</fullName>
    </submittedName>
</protein>